<sequence>MHRVSQQESQHLRILLLSILLSVSCVQEIAADEIRASQPVETADGTRISDEFDLPKFDLEIEPDVGGLKPVEYVQPLWVPTSQAVDEPADPEDIDALPPLDLETKTNTDQVRGGKVKIVEEDVDLRVPTTSSPEEVDVVSPSWMNPFIDDHIYLWHENREELEILFQDKDGFGMTTLAFDGKIHDDDGPMWANFKFAWHFLKGPLQPDVRAQTYDLTFEVNHAEQLNDTWGVHFQISPTWATDWDNKTGDAFRLIGGGLISMKYDDGVSLLFGATYLDRPDLPVVPTAGVRIWDEDFELDLVVPRPRIAWRTDTGENEKETWVYFAGELGGGSWAIEREFNRKDIMGYRDYRLLVGCETKEPDGSRQVLEFGWVFDRRIDFDRYGGSQHLGDTAVIRIGQTY</sequence>
<dbReference type="Proteomes" id="UP000315724">
    <property type="component" value="Chromosome"/>
</dbReference>
<proteinExistence type="predicted"/>
<dbReference type="OrthoDB" id="249490at2"/>
<accession>A0A517QJA1</accession>
<dbReference type="KEGG" id="tpol:Mal48_09640"/>
<dbReference type="RefSeq" id="WP_145196531.1">
    <property type="nucleotide sequence ID" value="NZ_CP036267.1"/>
</dbReference>
<dbReference type="EMBL" id="CP036267">
    <property type="protein sequence ID" value="QDT31729.1"/>
    <property type="molecule type" value="Genomic_DNA"/>
</dbReference>
<evidence type="ECO:0000313" key="2">
    <source>
        <dbReference type="Proteomes" id="UP000315724"/>
    </source>
</evidence>
<keyword evidence="2" id="KW-1185">Reference proteome</keyword>
<protein>
    <submittedName>
        <fullName evidence="1">Uncharacterized protein</fullName>
    </submittedName>
</protein>
<dbReference type="PROSITE" id="PS51257">
    <property type="entry name" value="PROKAR_LIPOPROTEIN"/>
    <property type="match status" value="1"/>
</dbReference>
<organism evidence="1 2">
    <name type="scientific">Thalassoglobus polymorphus</name>
    <dbReference type="NCBI Taxonomy" id="2527994"/>
    <lineage>
        <taxon>Bacteria</taxon>
        <taxon>Pseudomonadati</taxon>
        <taxon>Planctomycetota</taxon>
        <taxon>Planctomycetia</taxon>
        <taxon>Planctomycetales</taxon>
        <taxon>Planctomycetaceae</taxon>
        <taxon>Thalassoglobus</taxon>
    </lineage>
</organism>
<evidence type="ECO:0000313" key="1">
    <source>
        <dbReference type="EMBL" id="QDT31729.1"/>
    </source>
</evidence>
<name>A0A517QJA1_9PLAN</name>
<gene>
    <name evidence="1" type="ORF">Mal48_09640</name>
</gene>
<reference evidence="1 2" key="1">
    <citation type="submission" date="2019-02" db="EMBL/GenBank/DDBJ databases">
        <title>Deep-cultivation of Planctomycetes and their phenomic and genomic characterization uncovers novel biology.</title>
        <authorList>
            <person name="Wiegand S."/>
            <person name="Jogler M."/>
            <person name="Boedeker C."/>
            <person name="Pinto D."/>
            <person name="Vollmers J."/>
            <person name="Rivas-Marin E."/>
            <person name="Kohn T."/>
            <person name="Peeters S.H."/>
            <person name="Heuer A."/>
            <person name="Rast P."/>
            <person name="Oberbeckmann S."/>
            <person name="Bunk B."/>
            <person name="Jeske O."/>
            <person name="Meyerdierks A."/>
            <person name="Storesund J.E."/>
            <person name="Kallscheuer N."/>
            <person name="Luecker S."/>
            <person name="Lage O.M."/>
            <person name="Pohl T."/>
            <person name="Merkel B.J."/>
            <person name="Hornburger P."/>
            <person name="Mueller R.-W."/>
            <person name="Bruemmer F."/>
            <person name="Labrenz M."/>
            <person name="Spormann A.M."/>
            <person name="Op den Camp H."/>
            <person name="Overmann J."/>
            <person name="Amann R."/>
            <person name="Jetten M.S.M."/>
            <person name="Mascher T."/>
            <person name="Medema M.H."/>
            <person name="Devos D.P."/>
            <person name="Kaster A.-K."/>
            <person name="Ovreas L."/>
            <person name="Rohde M."/>
            <person name="Galperin M.Y."/>
            <person name="Jogler C."/>
        </authorList>
    </citation>
    <scope>NUCLEOTIDE SEQUENCE [LARGE SCALE GENOMIC DNA]</scope>
    <source>
        <strain evidence="1 2">Mal48</strain>
    </source>
</reference>
<dbReference type="AlphaFoldDB" id="A0A517QJA1"/>